<protein>
    <submittedName>
        <fullName evidence="1">Uncharacterized protein</fullName>
    </submittedName>
</protein>
<comment type="caution">
    <text evidence="1">The sequence shown here is derived from an EMBL/GenBank/DDBJ whole genome shotgun (WGS) entry which is preliminary data.</text>
</comment>
<evidence type="ECO:0000313" key="2">
    <source>
        <dbReference type="Proteomes" id="UP000249725"/>
    </source>
</evidence>
<organism evidence="1 2">
    <name type="scientific">Phenylobacterium deserti</name>
    <dbReference type="NCBI Taxonomy" id="1914756"/>
    <lineage>
        <taxon>Bacteria</taxon>
        <taxon>Pseudomonadati</taxon>
        <taxon>Pseudomonadota</taxon>
        <taxon>Alphaproteobacteria</taxon>
        <taxon>Caulobacterales</taxon>
        <taxon>Caulobacteraceae</taxon>
        <taxon>Phenylobacterium</taxon>
    </lineage>
</organism>
<reference evidence="2" key="1">
    <citation type="submission" date="2018-05" db="EMBL/GenBank/DDBJ databases">
        <authorList>
            <person name="Li X."/>
        </authorList>
    </citation>
    <scope>NUCLEOTIDE SEQUENCE [LARGE SCALE GENOMIC DNA]</scope>
    <source>
        <strain evidence="2">YIM 73061</strain>
    </source>
</reference>
<name>A0A328ASJ4_9CAUL</name>
<proteinExistence type="predicted"/>
<evidence type="ECO:0000313" key="1">
    <source>
        <dbReference type="EMBL" id="RAK57950.1"/>
    </source>
</evidence>
<dbReference type="AlphaFoldDB" id="A0A328ASJ4"/>
<dbReference type="EMBL" id="QFYR01000001">
    <property type="protein sequence ID" value="RAK57950.1"/>
    <property type="molecule type" value="Genomic_DNA"/>
</dbReference>
<keyword evidence="2" id="KW-1185">Reference proteome</keyword>
<sequence>MLCLARVSVLRDRGLGMSTTVLYGLDQQGGVRMSERLSETSLNALTALAQGRLSQFHKVEVWVQSICVVRLRRGA</sequence>
<accession>A0A328ASJ4</accession>
<dbReference type="Proteomes" id="UP000249725">
    <property type="component" value="Unassembled WGS sequence"/>
</dbReference>
<gene>
    <name evidence="1" type="ORF">DJ018_08590</name>
</gene>